<name>A8F6L6_PSELT</name>
<reference evidence="10 11" key="1">
    <citation type="submission" date="2007-08" db="EMBL/GenBank/DDBJ databases">
        <title>Complete sequence of Thermotoga lettingae TMO.</title>
        <authorList>
            <consortium name="US DOE Joint Genome Institute"/>
            <person name="Copeland A."/>
            <person name="Lucas S."/>
            <person name="Lapidus A."/>
            <person name="Barry K."/>
            <person name="Glavina del Rio T."/>
            <person name="Dalin E."/>
            <person name="Tice H."/>
            <person name="Pitluck S."/>
            <person name="Foster B."/>
            <person name="Bruce D."/>
            <person name="Schmutz J."/>
            <person name="Larimer F."/>
            <person name="Land M."/>
            <person name="Hauser L."/>
            <person name="Kyrpides N."/>
            <person name="Mikhailova N."/>
            <person name="Nelson K."/>
            <person name="Gogarten J.P."/>
            <person name="Noll K."/>
            <person name="Richardson P."/>
        </authorList>
    </citation>
    <scope>NUCLEOTIDE SEQUENCE [LARGE SCALE GENOMIC DNA]</scope>
    <source>
        <strain evidence="11">ATCC BAA-301 / DSM 14385 / NBRC 107922 / TMO</strain>
    </source>
</reference>
<keyword evidence="4 9" id="KW-1003">Cell membrane</keyword>
<gene>
    <name evidence="9" type="primary">cobD</name>
    <name evidence="10" type="ordered locus">Tlet_1240</name>
</gene>
<evidence type="ECO:0000256" key="8">
    <source>
        <dbReference type="ARBA" id="ARBA00023136"/>
    </source>
</evidence>
<keyword evidence="5 9" id="KW-0169">Cobalamin biosynthesis</keyword>
<evidence type="ECO:0000256" key="5">
    <source>
        <dbReference type="ARBA" id="ARBA00022573"/>
    </source>
</evidence>
<keyword evidence="6 9" id="KW-0812">Transmembrane</keyword>
<dbReference type="HOGENOM" id="CLU_054212_0_2_0"/>
<evidence type="ECO:0000256" key="2">
    <source>
        <dbReference type="ARBA" id="ARBA00004953"/>
    </source>
</evidence>
<dbReference type="GO" id="GO:0048472">
    <property type="term" value="F:threonine-phosphate decarboxylase activity"/>
    <property type="evidence" value="ECO:0007669"/>
    <property type="project" value="InterPro"/>
</dbReference>
<dbReference type="Proteomes" id="UP000002016">
    <property type="component" value="Chromosome"/>
</dbReference>
<evidence type="ECO:0000256" key="9">
    <source>
        <dbReference type="HAMAP-Rule" id="MF_00024"/>
    </source>
</evidence>
<evidence type="ECO:0000256" key="1">
    <source>
        <dbReference type="ARBA" id="ARBA00004651"/>
    </source>
</evidence>
<keyword evidence="7 9" id="KW-1133">Transmembrane helix</keyword>
<evidence type="ECO:0000256" key="7">
    <source>
        <dbReference type="ARBA" id="ARBA00022989"/>
    </source>
</evidence>
<dbReference type="NCBIfam" id="TIGR00380">
    <property type="entry name" value="cobal_cbiB"/>
    <property type="match status" value="1"/>
</dbReference>
<dbReference type="Pfam" id="PF03186">
    <property type="entry name" value="CobD_Cbib"/>
    <property type="match status" value="1"/>
</dbReference>
<dbReference type="UniPathway" id="UPA00148"/>
<reference evidence="10 11" key="2">
    <citation type="journal article" date="2009" name="Proc. Natl. Acad. Sci. U.S.A.">
        <title>On the chimeric nature, thermophilic origin, and phylogenetic placement of the Thermotogales.</title>
        <authorList>
            <person name="Zhaxybayeva O."/>
            <person name="Swithers K.S."/>
            <person name="Lapierre P."/>
            <person name="Fournier G.P."/>
            <person name="Bickhart D.M."/>
            <person name="DeBoy R.T."/>
            <person name="Nelson K.E."/>
            <person name="Nesbo C.L."/>
            <person name="Doolittle W.F."/>
            <person name="Gogarten J.P."/>
            <person name="Noll K.M."/>
        </authorList>
    </citation>
    <scope>NUCLEOTIDE SEQUENCE [LARGE SCALE GENOMIC DNA]</scope>
    <source>
        <strain evidence="11">ATCC BAA-301 / DSM 14385 / NBRC 107922 / TMO</strain>
    </source>
</reference>
<dbReference type="PANTHER" id="PTHR34308">
    <property type="entry name" value="COBALAMIN BIOSYNTHESIS PROTEIN CBIB"/>
    <property type="match status" value="1"/>
</dbReference>
<dbReference type="HAMAP" id="MF_00024">
    <property type="entry name" value="CobD_CbiB"/>
    <property type="match status" value="1"/>
</dbReference>
<evidence type="ECO:0000313" key="11">
    <source>
        <dbReference type="Proteomes" id="UP000002016"/>
    </source>
</evidence>
<evidence type="ECO:0000256" key="3">
    <source>
        <dbReference type="ARBA" id="ARBA00006263"/>
    </source>
</evidence>
<comment type="subcellular location">
    <subcellularLocation>
        <location evidence="1 9">Cell membrane</location>
        <topology evidence="1 9">Multi-pass membrane protein</topology>
    </subcellularLocation>
</comment>
<comment type="pathway">
    <text evidence="2 9">Cofactor biosynthesis; adenosylcobalamin biosynthesis.</text>
</comment>
<dbReference type="eggNOG" id="COG1270">
    <property type="taxonomic scope" value="Bacteria"/>
</dbReference>
<accession>A8F6L6</accession>
<comment type="similarity">
    <text evidence="3 9">Belongs to the CobD/CbiB family.</text>
</comment>
<protein>
    <recommendedName>
        <fullName evidence="9">Cobalamin biosynthesis protein CobD</fullName>
    </recommendedName>
</protein>
<dbReference type="PANTHER" id="PTHR34308:SF1">
    <property type="entry name" value="COBALAMIN BIOSYNTHESIS PROTEIN CBIB"/>
    <property type="match status" value="1"/>
</dbReference>
<evidence type="ECO:0000313" key="10">
    <source>
        <dbReference type="EMBL" id="ABV33800.1"/>
    </source>
</evidence>
<dbReference type="GO" id="GO:0015420">
    <property type="term" value="F:ABC-type vitamin B12 transporter activity"/>
    <property type="evidence" value="ECO:0007669"/>
    <property type="project" value="UniProtKB-UniRule"/>
</dbReference>
<dbReference type="OrthoDB" id="9811967at2"/>
<dbReference type="GO" id="GO:0009236">
    <property type="term" value="P:cobalamin biosynthetic process"/>
    <property type="evidence" value="ECO:0007669"/>
    <property type="project" value="UniProtKB-UniRule"/>
</dbReference>
<dbReference type="STRING" id="416591.Tlet_1240"/>
<evidence type="ECO:0000256" key="4">
    <source>
        <dbReference type="ARBA" id="ARBA00022475"/>
    </source>
</evidence>
<dbReference type="InterPro" id="IPR004485">
    <property type="entry name" value="Cobalamin_biosynth_CobD/CbiB"/>
</dbReference>
<comment type="function">
    <text evidence="9">Converts cobyric acid to cobinamide by the addition of aminopropanol on the F carboxylic group.</text>
</comment>
<sequence length="293" mass="33310">MLIFAVFVDILLGEYPNIIHPVAYMGKIGKLFDKYVNNKGQSKSTRFLSGLCAEMIEISVWCCMLIFLRISLKSKIIEYVILTCLLKATFSIRGLYEHVRKCSTDNIAKLRKSVSMIVSRGTEKLDKPHLYSAAIESLSENISDSITAPLFYYILFGLDGALIYRIANTYDALFGYHSEKYEWFGKFCARLDDALNFIPARITAFLILLFSPKNAWKYIKKYGSIKINATYPMSAFAGVLQIGIEKIGYYRFDGQLPQKEDLKRALILYIKVVSLILIIAVLILILKLLGDRA</sequence>
<organism evidence="10 11">
    <name type="scientific">Pseudothermotoga lettingae (strain ATCC BAA-301 / DSM 14385 / NBRC 107922 / TMO)</name>
    <name type="common">Thermotoga lettingae</name>
    <dbReference type="NCBI Taxonomy" id="416591"/>
    <lineage>
        <taxon>Bacteria</taxon>
        <taxon>Thermotogati</taxon>
        <taxon>Thermotogota</taxon>
        <taxon>Thermotogae</taxon>
        <taxon>Thermotogales</taxon>
        <taxon>Thermotogaceae</taxon>
        <taxon>Pseudothermotoga</taxon>
    </lineage>
</organism>
<proteinExistence type="inferred from homology"/>
<dbReference type="EMBL" id="CP000812">
    <property type="protein sequence ID" value="ABV33800.1"/>
    <property type="molecule type" value="Genomic_DNA"/>
</dbReference>
<dbReference type="KEGG" id="tle:Tlet_1240"/>
<dbReference type="AlphaFoldDB" id="A8F6L6"/>
<comment type="caution">
    <text evidence="9">Lacks conserved residue(s) required for the propagation of feature annotation.</text>
</comment>
<feature type="transmembrane region" description="Helical" evidence="9">
    <location>
        <begin position="150"/>
        <end position="167"/>
    </location>
</feature>
<evidence type="ECO:0000256" key="6">
    <source>
        <dbReference type="ARBA" id="ARBA00022692"/>
    </source>
</evidence>
<keyword evidence="8 9" id="KW-0472">Membrane</keyword>
<feature type="transmembrane region" description="Helical" evidence="9">
    <location>
        <begin position="266"/>
        <end position="289"/>
    </location>
</feature>
<keyword evidence="11" id="KW-1185">Reference proteome</keyword>
<dbReference type="GO" id="GO:0005886">
    <property type="term" value="C:plasma membrane"/>
    <property type="evidence" value="ECO:0007669"/>
    <property type="project" value="UniProtKB-SubCell"/>
</dbReference>